<proteinExistence type="predicted"/>
<organism evidence="2 3">
    <name type="scientific">Hebeloma cylindrosporum</name>
    <dbReference type="NCBI Taxonomy" id="76867"/>
    <lineage>
        <taxon>Eukaryota</taxon>
        <taxon>Fungi</taxon>
        <taxon>Dikarya</taxon>
        <taxon>Basidiomycota</taxon>
        <taxon>Agaricomycotina</taxon>
        <taxon>Agaricomycetes</taxon>
        <taxon>Agaricomycetidae</taxon>
        <taxon>Agaricales</taxon>
        <taxon>Agaricineae</taxon>
        <taxon>Hymenogastraceae</taxon>
        <taxon>Hebeloma</taxon>
    </lineage>
</organism>
<dbReference type="AlphaFoldDB" id="A0A0C2YE35"/>
<feature type="compositionally biased region" description="Polar residues" evidence="1">
    <location>
        <begin position="184"/>
        <end position="201"/>
    </location>
</feature>
<feature type="compositionally biased region" description="Basic and acidic residues" evidence="1">
    <location>
        <begin position="256"/>
        <end position="265"/>
    </location>
</feature>
<dbReference type="EMBL" id="KN831786">
    <property type="protein sequence ID" value="KIM39282.1"/>
    <property type="molecule type" value="Genomic_DNA"/>
</dbReference>
<gene>
    <name evidence="2" type="ORF">M413DRAFT_29453</name>
</gene>
<protein>
    <submittedName>
        <fullName evidence="2">Uncharacterized protein</fullName>
    </submittedName>
</protein>
<accession>A0A0C2YE35</accession>
<feature type="compositionally biased region" description="Polar residues" evidence="1">
    <location>
        <begin position="409"/>
        <end position="420"/>
    </location>
</feature>
<reference evidence="3" key="2">
    <citation type="submission" date="2015-01" db="EMBL/GenBank/DDBJ databases">
        <title>Evolutionary Origins and Diversification of the Mycorrhizal Mutualists.</title>
        <authorList>
            <consortium name="DOE Joint Genome Institute"/>
            <consortium name="Mycorrhizal Genomics Consortium"/>
            <person name="Kohler A."/>
            <person name="Kuo A."/>
            <person name="Nagy L.G."/>
            <person name="Floudas D."/>
            <person name="Copeland A."/>
            <person name="Barry K.W."/>
            <person name="Cichocki N."/>
            <person name="Veneault-Fourrey C."/>
            <person name="LaButti K."/>
            <person name="Lindquist E.A."/>
            <person name="Lipzen A."/>
            <person name="Lundell T."/>
            <person name="Morin E."/>
            <person name="Murat C."/>
            <person name="Riley R."/>
            <person name="Ohm R."/>
            <person name="Sun H."/>
            <person name="Tunlid A."/>
            <person name="Henrissat B."/>
            <person name="Grigoriev I.V."/>
            <person name="Hibbett D.S."/>
            <person name="Martin F."/>
        </authorList>
    </citation>
    <scope>NUCLEOTIDE SEQUENCE [LARGE SCALE GENOMIC DNA]</scope>
    <source>
        <strain evidence="3">h7</strain>
    </source>
</reference>
<keyword evidence="3" id="KW-1185">Reference proteome</keyword>
<reference evidence="2 3" key="1">
    <citation type="submission" date="2014-04" db="EMBL/GenBank/DDBJ databases">
        <authorList>
            <consortium name="DOE Joint Genome Institute"/>
            <person name="Kuo A."/>
            <person name="Gay G."/>
            <person name="Dore J."/>
            <person name="Kohler A."/>
            <person name="Nagy L.G."/>
            <person name="Floudas D."/>
            <person name="Copeland A."/>
            <person name="Barry K.W."/>
            <person name="Cichocki N."/>
            <person name="Veneault-Fourrey C."/>
            <person name="LaButti K."/>
            <person name="Lindquist E.A."/>
            <person name="Lipzen A."/>
            <person name="Lundell T."/>
            <person name="Morin E."/>
            <person name="Murat C."/>
            <person name="Sun H."/>
            <person name="Tunlid A."/>
            <person name="Henrissat B."/>
            <person name="Grigoriev I.V."/>
            <person name="Hibbett D.S."/>
            <person name="Martin F."/>
            <person name="Nordberg H.P."/>
            <person name="Cantor M.N."/>
            <person name="Hua S.X."/>
        </authorList>
    </citation>
    <scope>NUCLEOTIDE SEQUENCE [LARGE SCALE GENOMIC DNA]</scope>
    <source>
        <strain evidence="3">h7</strain>
    </source>
</reference>
<dbReference type="Proteomes" id="UP000053424">
    <property type="component" value="Unassembled WGS sequence"/>
</dbReference>
<feature type="region of interest" description="Disordered" evidence="1">
    <location>
        <begin position="256"/>
        <end position="344"/>
    </location>
</feature>
<feature type="region of interest" description="Disordered" evidence="1">
    <location>
        <begin position="184"/>
        <end position="211"/>
    </location>
</feature>
<evidence type="ECO:0000313" key="2">
    <source>
        <dbReference type="EMBL" id="KIM39282.1"/>
    </source>
</evidence>
<sequence length="497" mass="54187">MAPSFIQNAFRSSVWTAKAMTYKNRDSYLDAIAQELRALYHIAQQNQDINAVDRETVSTAILSILSQVNGLKSQASQIGTSWSPKLNTKVHRAKEDVKKPKSFLSERTQKTVAQLEKEVKEIMRSLNISNPTGPTEVMTPQPMLTTHGPTAQEVQSASVRQGYPPRNETAELQHHDDFSANPIVNPTQERFPQGSDRNFGSQGEIRRPTGHKGGIELTYGFLESSTNITTPDFIPNFGLAAMSIGPVRSVARNQEFAHHPNRRSEQPPAYNSLSPRQSRHLPGLEQPVPAHPFGNPPPPFGPPPSNQGIVYPPPHFVGNPPVTGDGSRSASSNLALNTPQGSAQYPAHYPVNQVPLPAHVGGSYNLQPPSHTAYPALGQPAQQYTGSTAYPTHGSYRAFPVPGPHVGSAYSNPPRNQGNDPRTHAARRGPTIADASGYMATSGDQERHEWSPNSRYEAQRVESAESVRSASIAPSVVSASTFNTDEFLECYMRDNAN</sequence>
<evidence type="ECO:0000313" key="3">
    <source>
        <dbReference type="Proteomes" id="UP000053424"/>
    </source>
</evidence>
<name>A0A0C2YE35_HEBCY</name>
<feature type="region of interest" description="Disordered" evidence="1">
    <location>
        <begin position="404"/>
        <end position="472"/>
    </location>
</feature>
<feature type="compositionally biased region" description="Pro residues" evidence="1">
    <location>
        <begin position="294"/>
        <end position="315"/>
    </location>
</feature>
<evidence type="ECO:0000256" key="1">
    <source>
        <dbReference type="SAM" id="MobiDB-lite"/>
    </source>
</evidence>
<dbReference type="HOGENOM" id="CLU_548662_0_0_1"/>
<feature type="compositionally biased region" description="Polar residues" evidence="1">
    <location>
        <begin position="326"/>
        <end position="343"/>
    </location>
</feature>